<feature type="region of interest" description="Disordered" evidence="5">
    <location>
        <begin position="116"/>
        <end position="139"/>
    </location>
</feature>
<sequence>MANEPEEYEIYYADSHDPDIVDCITISKSATVAALRHQIQLSDPHCKDILPSALKLFQVDISDTEDLKQRIPEKLLDASIQPLKPTRRITGYYPSNPLEQTIHIVVVIPKPPKGAAKRSLASEEDSGTAQKRKRKEARDDLLAKTHAIASPSSAATPKNLQENPMNSYLIALPIDSKNIAQHPDQVSGEDMMLTWDVLNNSAAIYETESQRRKGVQQSIQDLLGKPANQTELPDGSSNDSVTLFAHRSKQALLAIWEYKAEIGFGGKDPTIQAGFGYSKWWASAEAAFFRNRSCCASFLLSIAGAWLFVSGAVLVNNHWVVEPITSEYNGTISNDPRHVERVARLIIRLREAIEVLEEEYRTIAKQGAVEEAQSFPDITSYTIDGTTTTFVYEKVFNYDSSRTTRTLLQARMSNGQLVMVKFVRTYNGDAHRLLANEGLAPQLYYCGSYDEHIPDQMAVMELIEGHDMYHKAFTEKQLQDVRRAKDLLHENGYVFGDLRSNNILRTKAGEIKLIDFDWCGKDGQELYPVDMNPDVKCGWHPDAKGGRIMKKCHDDYLVDKFPVEAEDQGAFTDDQ</sequence>
<keyword evidence="8" id="KW-1185">Reference proteome</keyword>
<proteinExistence type="predicted"/>
<reference evidence="7 8" key="1">
    <citation type="journal article" date="2011" name="PLoS Pathog.">
        <title>Endophytic Life Strategies Decoded by Genome and Transcriptome Analyses of the Mutualistic Root Symbiont Piriformospora indica.</title>
        <authorList>
            <person name="Zuccaro A."/>
            <person name="Lahrmann U."/>
            <person name="Guldener U."/>
            <person name="Langen G."/>
            <person name="Pfiffi S."/>
            <person name="Biedenkopf D."/>
            <person name="Wong P."/>
            <person name="Samans B."/>
            <person name="Grimm C."/>
            <person name="Basiewicz M."/>
            <person name="Murat C."/>
            <person name="Martin F."/>
            <person name="Kogel K.H."/>
        </authorList>
    </citation>
    <scope>NUCLEOTIDE SEQUENCE [LARGE SCALE GENOMIC DNA]</scope>
    <source>
        <strain evidence="7 8">DSM 11827</strain>
    </source>
</reference>
<dbReference type="AlphaFoldDB" id="G4TFN2"/>
<keyword evidence="4" id="KW-0175">Coiled coil</keyword>
<evidence type="ECO:0000256" key="2">
    <source>
        <dbReference type="ARBA" id="ARBA00004613"/>
    </source>
</evidence>
<evidence type="ECO:0000256" key="3">
    <source>
        <dbReference type="ARBA" id="ARBA00022525"/>
    </source>
</evidence>
<dbReference type="Pfam" id="PF20147">
    <property type="entry name" value="Crinkler"/>
    <property type="match status" value="1"/>
</dbReference>
<evidence type="ECO:0000256" key="4">
    <source>
        <dbReference type="SAM" id="Coils"/>
    </source>
</evidence>
<dbReference type="OrthoDB" id="2803068at2759"/>
<gene>
    <name evidence="7" type="ORF">PIIN_04064</name>
</gene>
<evidence type="ECO:0000259" key="6">
    <source>
        <dbReference type="Pfam" id="PF20147"/>
    </source>
</evidence>
<dbReference type="GO" id="GO:0005576">
    <property type="term" value="C:extracellular region"/>
    <property type="evidence" value="ECO:0007669"/>
    <property type="project" value="UniProtKB-SubCell"/>
</dbReference>
<dbReference type="eggNOG" id="ENOG502S4GD">
    <property type="taxonomic scope" value="Eukaryota"/>
</dbReference>
<dbReference type="InParanoid" id="G4TFN2"/>
<evidence type="ECO:0000256" key="1">
    <source>
        <dbReference type="ARBA" id="ARBA00004340"/>
    </source>
</evidence>
<evidence type="ECO:0000256" key="5">
    <source>
        <dbReference type="SAM" id="MobiDB-lite"/>
    </source>
</evidence>
<keyword evidence="3" id="KW-0964">Secreted</keyword>
<dbReference type="GO" id="GO:0043657">
    <property type="term" value="C:host cell"/>
    <property type="evidence" value="ECO:0007669"/>
    <property type="project" value="UniProtKB-SubCell"/>
</dbReference>
<comment type="subcellular location">
    <subcellularLocation>
        <location evidence="1">Host cell</location>
    </subcellularLocation>
    <subcellularLocation>
        <location evidence="2">Secreted</location>
    </subcellularLocation>
</comment>
<dbReference type="SUPFAM" id="SSF56112">
    <property type="entry name" value="Protein kinase-like (PK-like)"/>
    <property type="match status" value="1"/>
</dbReference>
<dbReference type="Proteomes" id="UP000007148">
    <property type="component" value="Unassembled WGS sequence"/>
</dbReference>
<dbReference type="InterPro" id="IPR011009">
    <property type="entry name" value="Kinase-like_dom_sf"/>
</dbReference>
<protein>
    <recommendedName>
        <fullName evidence="6">Crinkler effector protein N-terminal domain-containing protein</fullName>
    </recommendedName>
</protein>
<feature type="coiled-coil region" evidence="4">
    <location>
        <begin position="339"/>
        <end position="366"/>
    </location>
</feature>
<dbReference type="HOGENOM" id="CLU_013871_5_1_1"/>
<dbReference type="OMA" id="THYICIA"/>
<name>G4TFN2_SERID</name>
<dbReference type="Gene3D" id="1.10.510.10">
    <property type="entry name" value="Transferase(Phosphotransferase) domain 1"/>
    <property type="match status" value="1"/>
</dbReference>
<dbReference type="EMBL" id="CAFZ01000073">
    <property type="protein sequence ID" value="CCA70125.1"/>
    <property type="molecule type" value="Genomic_DNA"/>
</dbReference>
<dbReference type="STRING" id="1109443.G4TFN2"/>
<organism evidence="7 8">
    <name type="scientific">Serendipita indica (strain DSM 11827)</name>
    <name type="common">Root endophyte fungus</name>
    <name type="synonym">Piriformospora indica</name>
    <dbReference type="NCBI Taxonomy" id="1109443"/>
    <lineage>
        <taxon>Eukaryota</taxon>
        <taxon>Fungi</taxon>
        <taxon>Dikarya</taxon>
        <taxon>Basidiomycota</taxon>
        <taxon>Agaricomycotina</taxon>
        <taxon>Agaricomycetes</taxon>
        <taxon>Sebacinales</taxon>
        <taxon>Serendipitaceae</taxon>
        <taxon>Serendipita</taxon>
    </lineage>
</organism>
<evidence type="ECO:0000313" key="7">
    <source>
        <dbReference type="EMBL" id="CCA70125.1"/>
    </source>
</evidence>
<evidence type="ECO:0000313" key="8">
    <source>
        <dbReference type="Proteomes" id="UP000007148"/>
    </source>
</evidence>
<comment type="caution">
    <text evidence="7">The sequence shown here is derived from an EMBL/GenBank/DDBJ whole genome shotgun (WGS) entry which is preliminary data.</text>
</comment>
<feature type="domain" description="Crinkler effector protein N-terminal" evidence="6">
    <location>
        <begin position="24"/>
        <end position="107"/>
    </location>
</feature>
<dbReference type="InterPro" id="IPR045379">
    <property type="entry name" value="Crinkler_N"/>
</dbReference>
<accession>G4TFN2</accession>